<feature type="region of interest" description="Disordered" evidence="6">
    <location>
        <begin position="166"/>
        <end position="188"/>
    </location>
</feature>
<dbReference type="GO" id="GO:0000785">
    <property type="term" value="C:chromatin"/>
    <property type="evidence" value="ECO:0007669"/>
    <property type="project" value="TreeGrafter"/>
</dbReference>
<dbReference type="SUPFAM" id="SSF51197">
    <property type="entry name" value="Clavaminate synthase-like"/>
    <property type="match status" value="1"/>
</dbReference>
<protein>
    <recommendedName>
        <fullName evidence="10">JmjC domain-containing protein</fullName>
    </recommendedName>
</protein>
<dbReference type="GO" id="GO:0003712">
    <property type="term" value="F:transcription coregulator activity"/>
    <property type="evidence" value="ECO:0007669"/>
    <property type="project" value="TreeGrafter"/>
</dbReference>
<organism evidence="9">
    <name type="scientific">Brassica cretica</name>
    <name type="common">Mustard</name>
    <dbReference type="NCBI Taxonomy" id="69181"/>
    <lineage>
        <taxon>Eukaryota</taxon>
        <taxon>Viridiplantae</taxon>
        <taxon>Streptophyta</taxon>
        <taxon>Embryophyta</taxon>
        <taxon>Tracheophyta</taxon>
        <taxon>Spermatophyta</taxon>
        <taxon>Magnoliopsida</taxon>
        <taxon>eudicotyledons</taxon>
        <taxon>Gunneridae</taxon>
        <taxon>Pentapetalae</taxon>
        <taxon>rosids</taxon>
        <taxon>malvids</taxon>
        <taxon>Brassicales</taxon>
        <taxon>Brassicaceae</taxon>
        <taxon>Brassiceae</taxon>
        <taxon>Brassica</taxon>
    </lineage>
</organism>
<dbReference type="PROSITE" id="PS51184">
    <property type="entry name" value="JMJC"/>
    <property type="match status" value="1"/>
</dbReference>
<feature type="domain" description="JmjC" evidence="7">
    <location>
        <begin position="457"/>
        <end position="706"/>
    </location>
</feature>
<dbReference type="PANTHER" id="PTHR12549">
    <property type="entry name" value="JMJC DOMAIN-CONTAINING HISTONE DEMETHYLATION PROTEIN"/>
    <property type="match status" value="1"/>
</dbReference>
<dbReference type="Pfam" id="PF08879">
    <property type="entry name" value="WRC"/>
    <property type="match status" value="1"/>
</dbReference>
<comment type="caution">
    <text evidence="5">Lacks conserved residue(s) required for the propagation of feature annotation.</text>
</comment>
<dbReference type="Gene3D" id="2.60.120.650">
    <property type="entry name" value="Cupin"/>
    <property type="match status" value="1"/>
</dbReference>
<dbReference type="InterPro" id="IPR014977">
    <property type="entry name" value="WRC_dom"/>
</dbReference>
<dbReference type="Pfam" id="PF02373">
    <property type="entry name" value="JmjC"/>
    <property type="match status" value="1"/>
</dbReference>
<evidence type="ECO:0000259" key="7">
    <source>
        <dbReference type="PROSITE" id="PS51184"/>
    </source>
</evidence>
<dbReference type="AlphaFoldDB" id="A0A8S9K5Z0"/>
<evidence type="ECO:0000256" key="1">
    <source>
        <dbReference type="ARBA" id="ARBA00004123"/>
    </source>
</evidence>
<feature type="compositionally biased region" description="Polar residues" evidence="6">
    <location>
        <begin position="100"/>
        <end position="110"/>
    </location>
</feature>
<dbReference type="EMBL" id="QGKY02000190">
    <property type="protein sequence ID" value="KAF2589078.1"/>
    <property type="molecule type" value="Genomic_DNA"/>
</dbReference>
<dbReference type="InterPro" id="IPR003347">
    <property type="entry name" value="JmjC_dom"/>
</dbReference>
<keyword evidence="4" id="KW-0539">Nucleus</keyword>
<dbReference type="PANTHER" id="PTHR12549:SF17">
    <property type="entry name" value="E3 UBIQUITIN-PROTEIN LIGASE JMJ24"/>
    <property type="match status" value="1"/>
</dbReference>
<comment type="caution">
    <text evidence="9">The sequence shown here is derived from an EMBL/GenBank/DDBJ whole genome shotgun (WGS) entry which is preliminary data.</text>
</comment>
<dbReference type="InterPro" id="IPR045109">
    <property type="entry name" value="LSDs-like"/>
</dbReference>
<dbReference type="GO" id="GO:0046872">
    <property type="term" value="F:metal ion binding"/>
    <property type="evidence" value="ECO:0007669"/>
    <property type="project" value="UniProtKB-KW"/>
</dbReference>
<dbReference type="GO" id="GO:0031490">
    <property type="term" value="F:chromatin DNA binding"/>
    <property type="evidence" value="ECO:0007669"/>
    <property type="project" value="TreeGrafter"/>
</dbReference>
<gene>
    <name evidence="9" type="ORF">F2Q70_00039834</name>
</gene>
<name>A0A8S9K5Z0_BRACR</name>
<feature type="region of interest" description="Disordered" evidence="6">
    <location>
        <begin position="1"/>
        <end position="23"/>
    </location>
</feature>
<keyword evidence="3" id="KW-0479">Metal-binding</keyword>
<dbReference type="SMART" id="SM00558">
    <property type="entry name" value="JmjC"/>
    <property type="match status" value="1"/>
</dbReference>
<feature type="region of interest" description="Disordered" evidence="6">
    <location>
        <begin position="56"/>
        <end position="118"/>
    </location>
</feature>
<feature type="region of interest" description="Disordered" evidence="6">
    <location>
        <begin position="545"/>
        <end position="573"/>
    </location>
</feature>
<evidence type="ECO:0000256" key="5">
    <source>
        <dbReference type="PROSITE-ProRule" id="PRU01002"/>
    </source>
</evidence>
<comment type="subcellular location">
    <subcellularLocation>
        <location evidence="1">Nucleus</location>
    </subcellularLocation>
</comment>
<evidence type="ECO:0000256" key="6">
    <source>
        <dbReference type="SAM" id="MobiDB-lite"/>
    </source>
</evidence>
<dbReference type="GO" id="GO:0000118">
    <property type="term" value="C:histone deacetylase complex"/>
    <property type="evidence" value="ECO:0007669"/>
    <property type="project" value="TreeGrafter"/>
</dbReference>
<dbReference type="GO" id="GO:0006357">
    <property type="term" value="P:regulation of transcription by RNA polymerase II"/>
    <property type="evidence" value="ECO:0007669"/>
    <property type="project" value="TreeGrafter"/>
</dbReference>
<proteinExistence type="inferred from homology"/>
<feature type="compositionally biased region" description="Basic and acidic residues" evidence="6">
    <location>
        <begin position="545"/>
        <end position="566"/>
    </location>
</feature>
<dbReference type="PROSITE" id="PS51667">
    <property type="entry name" value="WRC"/>
    <property type="match status" value="1"/>
</dbReference>
<evidence type="ECO:0000259" key="8">
    <source>
        <dbReference type="PROSITE" id="PS51667"/>
    </source>
</evidence>
<evidence type="ECO:0000256" key="3">
    <source>
        <dbReference type="ARBA" id="ARBA00022723"/>
    </source>
</evidence>
<evidence type="ECO:0008006" key="10">
    <source>
        <dbReference type="Google" id="ProtNLM"/>
    </source>
</evidence>
<evidence type="ECO:0000256" key="2">
    <source>
        <dbReference type="ARBA" id="ARBA00006801"/>
    </source>
</evidence>
<reference evidence="9" key="1">
    <citation type="submission" date="2019-12" db="EMBL/GenBank/DDBJ databases">
        <title>Genome sequencing and annotation of Brassica cretica.</title>
        <authorList>
            <person name="Studholme D.J."/>
            <person name="Sarris P.F."/>
        </authorList>
    </citation>
    <scope>NUCLEOTIDE SEQUENCE</scope>
    <source>
        <strain evidence="9">PFS-102/07</strain>
        <tissue evidence="9">Leaf</tissue>
    </source>
</reference>
<sequence>MSGANEQTRSGSGNANGEVTIGIPDELRCKRSDGKQWRCTAMSMPDKTVCEKHYVQAKKRAANSASRASQKKVQRRSSPPLGEADTYSVDDQLVIPPPSSSNGGHASGSTKYDGGIREKRHDKIMSRYLPETPMMRGFSPRVAVDLNDEVDGDDAGMFEESYRSYRRTPPSAGVMDRSRERSHQSMSPMIERESYLASSAIKEPSATLVYRHRAEIDLVRARLKADDQMCCNVCQVPVVDYYRRCPNCSFDLCLRCCQDLRAEIGGTSQTIGERTGVPKLKLNFSNKFPEWEANDDGSIPCPPKEHGGCGSKSLNLARIFKMNWVAKLVKNAEEMVNGCKVSDLCSPEPCDNSVYSPSLETVRSDGVASFEKQWSEGRIVVVKRVLDESSLSGWDPETIWRDINETSEHDPFLKAINCFDGSEVEVRLGEFTKAYRDGRNQETGLPLTWRLKDWPSPSASEEFIFYQRPEFIRRFPFLEYLHPRLGLLNVAAKMPHYSLQNDSGPKVIVSCGTYKETDGGDSLTSIHYSMRDMVYLLVHTPEGTKLESVRETTNHGPREPDEKMGENESLVSPEEKLMDGELHDLSLGTPNTEKNESEMMLSVEPSCTSSCAGGVQWDVFRRQDIPKLAEYLQRTFQKPDDSLKCDFVSRPLFEGLFLNEHHKRQLKDEFGVEPWTFEQHRGEAIFIPAGCPFQFRNLQVICFHAT</sequence>
<dbReference type="GO" id="GO:0032454">
    <property type="term" value="F:histone H3K9 demethylase activity"/>
    <property type="evidence" value="ECO:0007669"/>
    <property type="project" value="InterPro"/>
</dbReference>
<feature type="compositionally biased region" description="Polar residues" evidence="6">
    <location>
        <begin position="1"/>
        <end position="17"/>
    </location>
</feature>
<comment type="similarity">
    <text evidence="2">Belongs to the JARID1 histone demethylase family.</text>
</comment>
<feature type="domain" description="WRC" evidence="8">
    <location>
        <begin position="23"/>
        <end position="67"/>
    </location>
</feature>
<evidence type="ECO:0000256" key="4">
    <source>
        <dbReference type="ARBA" id="ARBA00023242"/>
    </source>
</evidence>
<evidence type="ECO:0000313" key="9">
    <source>
        <dbReference type="EMBL" id="KAF2589078.1"/>
    </source>
</evidence>
<accession>A0A8S9K5Z0</accession>